<feature type="compositionally biased region" description="Basic and acidic residues" evidence="2">
    <location>
        <begin position="222"/>
        <end position="245"/>
    </location>
</feature>
<accession>A0ABQ5AIG8</accession>
<dbReference type="Proteomes" id="UP001151760">
    <property type="component" value="Unassembled WGS sequence"/>
</dbReference>
<dbReference type="EMBL" id="BQNB010012231">
    <property type="protein sequence ID" value="GJT00899.1"/>
    <property type="molecule type" value="Genomic_DNA"/>
</dbReference>
<feature type="compositionally biased region" description="Low complexity" evidence="2">
    <location>
        <begin position="87"/>
        <end position="100"/>
    </location>
</feature>
<evidence type="ECO:0000313" key="3">
    <source>
        <dbReference type="EMBL" id="GJT00899.1"/>
    </source>
</evidence>
<feature type="region of interest" description="Disordered" evidence="2">
    <location>
        <begin position="1"/>
        <end position="101"/>
    </location>
</feature>
<keyword evidence="1" id="KW-0175">Coiled coil</keyword>
<protein>
    <submittedName>
        <fullName evidence="3">Uncharacterized protein</fullName>
    </submittedName>
</protein>
<feature type="compositionally biased region" description="Basic residues" evidence="2">
    <location>
        <begin position="246"/>
        <end position="266"/>
    </location>
</feature>
<organism evidence="3 4">
    <name type="scientific">Tanacetum coccineum</name>
    <dbReference type="NCBI Taxonomy" id="301880"/>
    <lineage>
        <taxon>Eukaryota</taxon>
        <taxon>Viridiplantae</taxon>
        <taxon>Streptophyta</taxon>
        <taxon>Embryophyta</taxon>
        <taxon>Tracheophyta</taxon>
        <taxon>Spermatophyta</taxon>
        <taxon>Magnoliopsida</taxon>
        <taxon>eudicotyledons</taxon>
        <taxon>Gunneridae</taxon>
        <taxon>Pentapetalae</taxon>
        <taxon>asterids</taxon>
        <taxon>campanulids</taxon>
        <taxon>Asterales</taxon>
        <taxon>Asteraceae</taxon>
        <taxon>Asteroideae</taxon>
        <taxon>Anthemideae</taxon>
        <taxon>Anthemidinae</taxon>
        <taxon>Tanacetum</taxon>
    </lineage>
</organism>
<keyword evidence="4" id="KW-1185">Reference proteome</keyword>
<feature type="coiled-coil region" evidence="1">
    <location>
        <begin position="147"/>
        <end position="193"/>
    </location>
</feature>
<evidence type="ECO:0000313" key="4">
    <source>
        <dbReference type="Proteomes" id="UP001151760"/>
    </source>
</evidence>
<name>A0ABQ5AIG8_9ASTR</name>
<feature type="compositionally biased region" description="Basic and acidic residues" evidence="2">
    <location>
        <begin position="72"/>
        <end position="85"/>
    </location>
</feature>
<evidence type="ECO:0000256" key="2">
    <source>
        <dbReference type="SAM" id="MobiDB-lite"/>
    </source>
</evidence>
<proteinExistence type="predicted"/>
<feature type="compositionally biased region" description="Basic residues" evidence="2">
    <location>
        <begin position="9"/>
        <end position="19"/>
    </location>
</feature>
<feature type="compositionally biased region" description="Acidic residues" evidence="2">
    <location>
        <begin position="26"/>
        <end position="36"/>
    </location>
</feature>
<reference evidence="3" key="1">
    <citation type="journal article" date="2022" name="Int. J. Mol. Sci.">
        <title>Draft Genome of Tanacetum Coccineum: Genomic Comparison of Closely Related Tanacetum-Family Plants.</title>
        <authorList>
            <person name="Yamashiro T."/>
            <person name="Shiraishi A."/>
            <person name="Nakayama K."/>
            <person name="Satake H."/>
        </authorList>
    </citation>
    <scope>NUCLEOTIDE SEQUENCE</scope>
</reference>
<feature type="region of interest" description="Disordered" evidence="2">
    <location>
        <begin position="222"/>
        <end position="275"/>
    </location>
</feature>
<gene>
    <name evidence="3" type="ORF">Tco_0822068</name>
</gene>
<sequence>MQKESVSKQGRKSAKSKPTTHKDLVFDDLNDFDGMDYMETRDANNEKGVSTEDQVSTDKPKVSTDQLNVSTDKLDEGTVELKEGNSEESATSATSTPTPTVFRDDETIAEFLVSLLTLKPLPKIDLKDKGKKVLEEEAESDAESEGVNEAKRKFAQLANDKEIARKVQEEWEAEEEKKKLAEEEVTKAALIRDYDDIQARMKADSILAARLQEEEREKIIRELNKKAAGTKKADSIKEESKEKAGTRKRKLGIRKKMKSRKRRFKHGTSEDEKDA</sequence>
<reference evidence="3" key="2">
    <citation type="submission" date="2022-01" db="EMBL/GenBank/DDBJ databases">
        <authorList>
            <person name="Yamashiro T."/>
            <person name="Shiraishi A."/>
            <person name="Satake H."/>
            <person name="Nakayama K."/>
        </authorList>
    </citation>
    <scope>NUCLEOTIDE SEQUENCE</scope>
</reference>
<evidence type="ECO:0000256" key="1">
    <source>
        <dbReference type="SAM" id="Coils"/>
    </source>
</evidence>
<comment type="caution">
    <text evidence="3">The sequence shown here is derived from an EMBL/GenBank/DDBJ whole genome shotgun (WGS) entry which is preliminary data.</text>
</comment>